<sequence length="60" mass="6743">VAHVMSRLWTFSTWSTSRWCRAGECCRALLGSLFVGLSDYITKFLLTSVGLGDYYMGSKI</sequence>
<accession>A0ABN9YGC8</accession>
<gene>
    <name evidence="1" type="ORF">PCOR1329_LOCUS85640</name>
</gene>
<keyword evidence="2" id="KW-1185">Reference proteome</keyword>
<reference evidence="1" key="1">
    <citation type="submission" date="2023-10" db="EMBL/GenBank/DDBJ databases">
        <authorList>
            <person name="Chen Y."/>
            <person name="Shah S."/>
            <person name="Dougan E. K."/>
            <person name="Thang M."/>
            <person name="Chan C."/>
        </authorList>
    </citation>
    <scope>NUCLEOTIDE SEQUENCE [LARGE SCALE GENOMIC DNA]</scope>
</reference>
<feature type="non-terminal residue" evidence="1">
    <location>
        <position position="1"/>
    </location>
</feature>
<comment type="caution">
    <text evidence="1">The sequence shown here is derived from an EMBL/GenBank/DDBJ whole genome shotgun (WGS) entry which is preliminary data.</text>
</comment>
<dbReference type="EMBL" id="CAUYUJ010022669">
    <property type="protein sequence ID" value="CAK0911912.1"/>
    <property type="molecule type" value="Genomic_DNA"/>
</dbReference>
<evidence type="ECO:0000313" key="2">
    <source>
        <dbReference type="Proteomes" id="UP001189429"/>
    </source>
</evidence>
<organism evidence="1 2">
    <name type="scientific">Prorocentrum cordatum</name>
    <dbReference type="NCBI Taxonomy" id="2364126"/>
    <lineage>
        <taxon>Eukaryota</taxon>
        <taxon>Sar</taxon>
        <taxon>Alveolata</taxon>
        <taxon>Dinophyceae</taxon>
        <taxon>Prorocentrales</taxon>
        <taxon>Prorocentraceae</taxon>
        <taxon>Prorocentrum</taxon>
    </lineage>
</organism>
<protein>
    <submittedName>
        <fullName evidence="1">Uncharacterized protein</fullName>
    </submittedName>
</protein>
<proteinExistence type="predicted"/>
<dbReference type="Proteomes" id="UP001189429">
    <property type="component" value="Unassembled WGS sequence"/>
</dbReference>
<evidence type="ECO:0000313" key="1">
    <source>
        <dbReference type="EMBL" id="CAK0911912.1"/>
    </source>
</evidence>
<name>A0ABN9YGC8_9DINO</name>